<feature type="domain" description="RNase H type-1" evidence="1">
    <location>
        <begin position="121"/>
        <end position="241"/>
    </location>
</feature>
<keyword evidence="3" id="KW-1185">Reference proteome</keyword>
<name>A0A6A3B2Z8_HIBSY</name>
<evidence type="ECO:0000259" key="1">
    <source>
        <dbReference type="Pfam" id="PF13456"/>
    </source>
</evidence>
<dbReference type="Gene3D" id="3.30.420.10">
    <property type="entry name" value="Ribonuclease H-like superfamily/Ribonuclease H"/>
    <property type="match status" value="1"/>
</dbReference>
<dbReference type="Pfam" id="PF13456">
    <property type="entry name" value="RVT_3"/>
    <property type="match status" value="1"/>
</dbReference>
<dbReference type="Proteomes" id="UP000436088">
    <property type="component" value="Unassembled WGS sequence"/>
</dbReference>
<dbReference type="GO" id="GO:0004523">
    <property type="term" value="F:RNA-DNA hybrid ribonuclease activity"/>
    <property type="evidence" value="ECO:0007669"/>
    <property type="project" value="InterPro"/>
</dbReference>
<reference evidence="2" key="1">
    <citation type="submission" date="2019-09" db="EMBL/GenBank/DDBJ databases">
        <title>Draft genome information of white flower Hibiscus syriacus.</title>
        <authorList>
            <person name="Kim Y.-M."/>
        </authorList>
    </citation>
    <scope>NUCLEOTIDE SEQUENCE [LARGE SCALE GENOMIC DNA]</scope>
    <source>
        <strain evidence="2">YM2019G1</strain>
    </source>
</reference>
<dbReference type="InterPro" id="IPR044730">
    <property type="entry name" value="RNase_H-like_dom_plant"/>
</dbReference>
<dbReference type="InterPro" id="IPR012337">
    <property type="entry name" value="RNaseH-like_sf"/>
</dbReference>
<dbReference type="InterPro" id="IPR002156">
    <property type="entry name" value="RNaseH_domain"/>
</dbReference>
<dbReference type="InterPro" id="IPR053151">
    <property type="entry name" value="RNase_H-like"/>
</dbReference>
<dbReference type="EMBL" id="VEPZ02000916">
    <property type="protein sequence ID" value="KAE8711340.1"/>
    <property type="molecule type" value="Genomic_DNA"/>
</dbReference>
<dbReference type="GO" id="GO:0003676">
    <property type="term" value="F:nucleic acid binding"/>
    <property type="evidence" value="ECO:0007669"/>
    <property type="project" value="InterPro"/>
</dbReference>
<proteinExistence type="predicted"/>
<dbReference type="PANTHER" id="PTHR47723:SF13">
    <property type="entry name" value="PUTATIVE-RELATED"/>
    <property type="match status" value="1"/>
</dbReference>
<gene>
    <name evidence="2" type="ORF">F3Y22_tig00110295pilonHSYRG00009</name>
</gene>
<protein>
    <recommendedName>
        <fullName evidence="1">RNase H type-1 domain-containing protein</fullName>
    </recommendedName>
</protein>
<dbReference type="PANTHER" id="PTHR47723">
    <property type="entry name" value="OS05G0353850 PROTEIN"/>
    <property type="match status" value="1"/>
</dbReference>
<accession>A0A6A3B2Z8</accession>
<dbReference type="CDD" id="cd06222">
    <property type="entry name" value="RNase_H_like"/>
    <property type="match status" value="1"/>
</dbReference>
<dbReference type="InterPro" id="IPR036397">
    <property type="entry name" value="RNaseH_sf"/>
</dbReference>
<evidence type="ECO:0000313" key="2">
    <source>
        <dbReference type="EMBL" id="KAE8711340.1"/>
    </source>
</evidence>
<sequence>MAATSTWSVIIKPTRLEEFMTNELTEWIQCNLQQQSYFPREAEDWDLLYGSVIWNLWTRRNRQIFDPDYCEVESLVQRSRRLQNEATHALAISNAWREQQTKKEDRSKSWCPPPQGWYKLNTDGAQRPDSELATCGGLIRDAQGEWIVGFAKPIRACSVLDAELWGVFEGMTLAWNQGVRDVIIETDNKEVLNLLKQGEAMKGLSSMTTDIAELIKRQWRVSCNFVPREEKRIADELAKMAWDCPLSSTYHSNHLAR</sequence>
<comment type="caution">
    <text evidence="2">The sequence shown here is derived from an EMBL/GenBank/DDBJ whole genome shotgun (WGS) entry which is preliminary data.</text>
</comment>
<dbReference type="AlphaFoldDB" id="A0A6A3B2Z8"/>
<dbReference type="SUPFAM" id="SSF53098">
    <property type="entry name" value="Ribonuclease H-like"/>
    <property type="match status" value="1"/>
</dbReference>
<organism evidence="2 3">
    <name type="scientific">Hibiscus syriacus</name>
    <name type="common">Rose of Sharon</name>
    <dbReference type="NCBI Taxonomy" id="106335"/>
    <lineage>
        <taxon>Eukaryota</taxon>
        <taxon>Viridiplantae</taxon>
        <taxon>Streptophyta</taxon>
        <taxon>Embryophyta</taxon>
        <taxon>Tracheophyta</taxon>
        <taxon>Spermatophyta</taxon>
        <taxon>Magnoliopsida</taxon>
        <taxon>eudicotyledons</taxon>
        <taxon>Gunneridae</taxon>
        <taxon>Pentapetalae</taxon>
        <taxon>rosids</taxon>
        <taxon>malvids</taxon>
        <taxon>Malvales</taxon>
        <taxon>Malvaceae</taxon>
        <taxon>Malvoideae</taxon>
        <taxon>Hibiscus</taxon>
    </lineage>
</organism>
<evidence type="ECO:0000313" key="3">
    <source>
        <dbReference type="Proteomes" id="UP000436088"/>
    </source>
</evidence>